<organism evidence="2 3">
    <name type="scientific">candidate division WOR-1 bacterium RIFOXYB2_FULL_37_13</name>
    <dbReference type="NCBI Taxonomy" id="1802579"/>
    <lineage>
        <taxon>Bacteria</taxon>
        <taxon>Bacillati</taxon>
        <taxon>Saganbacteria</taxon>
    </lineage>
</organism>
<sequence length="163" mass="18283">MIQMTVGGLGFDPRNLSPVVLLRDPEELNFLPIWIGVFEAASIATVLQGILPPRPMTHDLFKETVEKLKGKISRIIISDVKEGTFFSVIEIMGSDGKIIPIDARPSDSIALALRAEAPIFVSENVMMQAKLVNSEKDAEETQKFKEFINNLKPEDFTKYYKKD</sequence>
<dbReference type="PROSITE" id="PS51658">
    <property type="entry name" value="BFN"/>
    <property type="match status" value="1"/>
</dbReference>
<dbReference type="InterPro" id="IPR036104">
    <property type="entry name" value="BFN_sf"/>
</dbReference>
<evidence type="ECO:0000313" key="3">
    <source>
        <dbReference type="Proteomes" id="UP000178417"/>
    </source>
</evidence>
<dbReference type="STRING" id="1802579.A2310_06990"/>
<dbReference type="GO" id="GO:0004518">
    <property type="term" value="F:nuclease activity"/>
    <property type="evidence" value="ECO:0007669"/>
    <property type="project" value="InterPro"/>
</dbReference>
<dbReference type="Proteomes" id="UP000178417">
    <property type="component" value="Unassembled WGS sequence"/>
</dbReference>
<evidence type="ECO:0000313" key="2">
    <source>
        <dbReference type="EMBL" id="OGC22028.1"/>
    </source>
</evidence>
<proteinExistence type="predicted"/>
<dbReference type="PANTHER" id="PTHR15160">
    <property type="entry name" value="VON HIPPEL-LINDAU PROTEIN"/>
    <property type="match status" value="1"/>
</dbReference>
<reference evidence="2 3" key="1">
    <citation type="journal article" date="2016" name="Nat. Commun.">
        <title>Thousands of microbial genomes shed light on interconnected biogeochemical processes in an aquifer system.</title>
        <authorList>
            <person name="Anantharaman K."/>
            <person name="Brown C.T."/>
            <person name="Hug L.A."/>
            <person name="Sharon I."/>
            <person name="Castelle C.J."/>
            <person name="Probst A.J."/>
            <person name="Thomas B.C."/>
            <person name="Singh A."/>
            <person name="Wilkins M.J."/>
            <person name="Karaoz U."/>
            <person name="Brodie E.L."/>
            <person name="Williams K.H."/>
            <person name="Hubbard S.S."/>
            <person name="Banfield J.F."/>
        </authorList>
    </citation>
    <scope>NUCLEOTIDE SEQUENCE [LARGE SCALE GENOMIC DNA]</scope>
</reference>
<name>A0A1F4SNK8_UNCSA</name>
<feature type="domain" description="BFN" evidence="1">
    <location>
        <begin position="1"/>
        <end position="133"/>
    </location>
</feature>
<comment type="caution">
    <text evidence="2">The sequence shown here is derived from an EMBL/GenBank/DDBJ whole genome shotgun (WGS) entry which is preliminary data.</text>
</comment>
<accession>A0A1F4SNK8</accession>
<dbReference type="PANTHER" id="PTHR15160:SF1">
    <property type="entry name" value="VON HIPPEL-LINDAU DISEASE TUMOR SUPPRESSOR"/>
    <property type="match status" value="1"/>
</dbReference>
<dbReference type="Gene3D" id="3.10.690.10">
    <property type="entry name" value="Bifunctional nuclease domain"/>
    <property type="match status" value="1"/>
</dbReference>
<dbReference type="Pfam" id="PF02577">
    <property type="entry name" value="BFN_dom"/>
    <property type="match status" value="1"/>
</dbReference>
<dbReference type="EMBL" id="MEUB01000033">
    <property type="protein sequence ID" value="OGC22028.1"/>
    <property type="molecule type" value="Genomic_DNA"/>
</dbReference>
<dbReference type="InterPro" id="IPR003729">
    <property type="entry name" value="Bi_nuclease_dom"/>
</dbReference>
<evidence type="ECO:0000259" key="1">
    <source>
        <dbReference type="PROSITE" id="PS51658"/>
    </source>
</evidence>
<protein>
    <recommendedName>
        <fullName evidence="1">BFN domain-containing protein</fullName>
    </recommendedName>
</protein>
<dbReference type="AlphaFoldDB" id="A0A1F4SNK8"/>
<dbReference type="SUPFAM" id="SSF103256">
    <property type="entry name" value="Hypothetical protein TM0160"/>
    <property type="match status" value="1"/>
</dbReference>
<gene>
    <name evidence="2" type="ORF">A2310_06990</name>
</gene>